<name>A0A833H1W5_9LEPT</name>
<comment type="caution">
    <text evidence="1">The sequence shown here is derived from an EMBL/GenBank/DDBJ whole genome shotgun (WGS) entry which is preliminary data.</text>
</comment>
<reference evidence="1 2" key="1">
    <citation type="submission" date="2019-10" db="EMBL/GenBank/DDBJ databases">
        <title>Extracellular Electron Transfer in a Candidatus Methanoperedens spp. Enrichment Culture.</title>
        <authorList>
            <person name="Berger S."/>
            <person name="Rangel Shaw D."/>
            <person name="Berben T."/>
            <person name="In 'T Zandt M."/>
            <person name="Frank J."/>
            <person name="Reimann J."/>
            <person name="Jetten M.S.M."/>
            <person name="Welte C.U."/>
        </authorList>
    </citation>
    <scope>NUCLEOTIDE SEQUENCE [LARGE SCALE GENOMIC DNA]</scope>
    <source>
        <strain evidence="1">SB12</strain>
    </source>
</reference>
<feature type="non-terminal residue" evidence="1">
    <location>
        <position position="382"/>
    </location>
</feature>
<gene>
    <name evidence="1" type="ORF">F9K24_08460</name>
</gene>
<proteinExistence type="predicted"/>
<dbReference type="PANTHER" id="PTHR43883">
    <property type="entry name" value="SLR0207 PROTEIN"/>
    <property type="match status" value="1"/>
</dbReference>
<evidence type="ECO:0000313" key="2">
    <source>
        <dbReference type="Proteomes" id="UP000460298"/>
    </source>
</evidence>
<dbReference type="Proteomes" id="UP000460298">
    <property type="component" value="Unassembled WGS sequence"/>
</dbReference>
<dbReference type="SUPFAM" id="SSF56112">
    <property type="entry name" value="Protein kinase-like (PK-like)"/>
    <property type="match status" value="1"/>
</dbReference>
<organism evidence="1 2">
    <name type="scientific">Leptonema illini</name>
    <dbReference type="NCBI Taxonomy" id="183"/>
    <lineage>
        <taxon>Bacteria</taxon>
        <taxon>Pseudomonadati</taxon>
        <taxon>Spirochaetota</taxon>
        <taxon>Spirochaetia</taxon>
        <taxon>Leptospirales</taxon>
        <taxon>Leptospiraceae</taxon>
        <taxon>Leptonema</taxon>
    </lineage>
</organism>
<dbReference type="EMBL" id="WBUI01000007">
    <property type="protein sequence ID" value="KAB2932892.1"/>
    <property type="molecule type" value="Genomic_DNA"/>
</dbReference>
<sequence length="382" mass="43887">MKSTQAIRREKDVVNRPAMERQRLLDFLKNPSSYKHGPQSVRIIETHISIVALATPLVYKFHKPVNFGWVDFSTLEKRKDDCDREIELNRRLCPDIYMTDSAVPLFEKDGRLNFQEGVIVDYCVTMHEIDADRFLGNRMVDGGRIDDSEFPLNQLVNRLVPFYKEASPLRFDPEVYFQNVRQPMLENLPPYQSYPIEVAAEMLDLLRYFFEMSLEKHRRLFLQRMQDGCVGDFHGDLHLQHIVLPSQEHPSLCIFDCIEFNDAFRQIDRAADIAFLCMDLDYRGYRKQSEAFCKAVADALNDNGLIALQPLLRAYRACVRAKVNVLTSTNEELSPEERSACVNTARLYVNLALRYALAGTEKKAIAVVGKVGSGKSAFARFA</sequence>
<evidence type="ECO:0000313" key="1">
    <source>
        <dbReference type="EMBL" id="KAB2932892.1"/>
    </source>
</evidence>
<accession>A0A833H1W5</accession>
<keyword evidence="1" id="KW-0808">Transferase</keyword>
<dbReference type="AlphaFoldDB" id="A0A833H1W5"/>
<dbReference type="GO" id="GO:0016740">
    <property type="term" value="F:transferase activity"/>
    <property type="evidence" value="ECO:0007669"/>
    <property type="project" value="UniProtKB-KW"/>
</dbReference>
<dbReference type="InterPro" id="IPR052732">
    <property type="entry name" value="Cell-binding_unc_protein"/>
</dbReference>
<dbReference type="PANTHER" id="PTHR43883:SF1">
    <property type="entry name" value="GLUCONOKINASE"/>
    <property type="match status" value="1"/>
</dbReference>
<protein>
    <submittedName>
        <fullName evidence="1">Phosphotransferase</fullName>
    </submittedName>
</protein>
<dbReference type="InterPro" id="IPR011009">
    <property type="entry name" value="Kinase-like_dom_sf"/>
</dbReference>